<gene>
    <name evidence="1" type="ORF">DZF91_25710</name>
</gene>
<evidence type="ECO:0000313" key="1">
    <source>
        <dbReference type="EMBL" id="RFU38816.1"/>
    </source>
</evidence>
<sequence>EPAADGTGEALVVEAPAEAVGRAAAASGVALVELRQAGGGGLEELFLTLTGRHTGPATQTSVPQEAVR</sequence>
<name>A0A372JG73_9ACTN</name>
<comment type="caution">
    <text evidence="1">The sequence shown here is derived from an EMBL/GenBank/DDBJ whole genome shotgun (WGS) entry which is preliminary data.</text>
</comment>
<feature type="non-terminal residue" evidence="1">
    <location>
        <position position="1"/>
    </location>
</feature>
<dbReference type="EMBL" id="QURH01000688">
    <property type="protein sequence ID" value="RFU38816.1"/>
    <property type="molecule type" value="Genomic_DNA"/>
</dbReference>
<evidence type="ECO:0000313" key="2">
    <source>
        <dbReference type="Proteomes" id="UP000261811"/>
    </source>
</evidence>
<keyword evidence="2" id="KW-1185">Reference proteome</keyword>
<accession>A0A372JG73</accession>
<dbReference type="AlphaFoldDB" id="A0A372JG73"/>
<organism evidence="1 2">
    <name type="scientific">Actinomadura logoneensis</name>
    <dbReference type="NCBI Taxonomy" id="2293572"/>
    <lineage>
        <taxon>Bacteria</taxon>
        <taxon>Bacillati</taxon>
        <taxon>Actinomycetota</taxon>
        <taxon>Actinomycetes</taxon>
        <taxon>Streptosporangiales</taxon>
        <taxon>Thermomonosporaceae</taxon>
        <taxon>Actinomadura</taxon>
    </lineage>
</organism>
<protein>
    <submittedName>
        <fullName evidence="1">Uncharacterized protein</fullName>
    </submittedName>
</protein>
<proteinExistence type="predicted"/>
<reference evidence="1 2" key="1">
    <citation type="submission" date="2018-08" db="EMBL/GenBank/DDBJ databases">
        <title>Actinomadura jelena sp. nov., a novel Actinomycete isolated from soil in Chad.</title>
        <authorList>
            <person name="Shi L."/>
        </authorList>
    </citation>
    <scope>NUCLEOTIDE SEQUENCE [LARGE SCALE GENOMIC DNA]</scope>
    <source>
        <strain evidence="1 2">NEAU-G17</strain>
    </source>
</reference>
<dbReference type="Proteomes" id="UP000261811">
    <property type="component" value="Unassembled WGS sequence"/>
</dbReference>